<keyword evidence="1" id="KW-1133">Transmembrane helix</keyword>
<sequence length="231" mass="25118">MWLKRVYQAKMGDMSGRQVLTKTALVFLSSAITAFGVGLFICSGLGSDSISVWLDGLDHTFHIGIGTASLLTNTVTLSTALLFCRRFVNVGTAVMALFFAWVLGLCEPWMRAMAAAHAGLSFHAVMVVAGLAIMIFGWSFTVSLRFGFDSTDAILFEILLHRPRWQYRFLKIALDGTFITAGFLLGGVVGIGTVMSFLLTGPGVGLLVPHIDRLILRPLGVSDPQNQQMDR</sequence>
<protein>
    <recommendedName>
        <fullName evidence="3">BCR, YitT family</fullName>
    </recommendedName>
</protein>
<feature type="transmembrane region" description="Helical" evidence="1">
    <location>
        <begin position="20"/>
        <end position="41"/>
    </location>
</feature>
<proteinExistence type="predicted"/>
<keyword evidence="1" id="KW-0812">Transmembrane</keyword>
<reference evidence="2" key="1">
    <citation type="submission" date="2015-09" db="EMBL/GenBank/DDBJ databases">
        <authorList>
            <consortium name="Pathogen Informatics"/>
        </authorList>
    </citation>
    <scope>NUCLEOTIDE SEQUENCE</scope>
    <source>
        <strain evidence="2">2789STDY5834896</strain>
    </source>
</reference>
<accession>A0A1C6JZC2</accession>
<feature type="transmembrane region" description="Helical" evidence="1">
    <location>
        <begin position="122"/>
        <end position="148"/>
    </location>
</feature>
<keyword evidence="1" id="KW-0472">Membrane</keyword>
<feature type="transmembrane region" description="Helical" evidence="1">
    <location>
        <begin position="61"/>
        <end position="83"/>
    </location>
</feature>
<dbReference type="AlphaFoldDB" id="A0A1C6JZC2"/>
<dbReference type="PANTHER" id="PTHR40078">
    <property type="entry name" value="INTEGRAL MEMBRANE PROTEIN-RELATED"/>
    <property type="match status" value="1"/>
</dbReference>
<dbReference type="EMBL" id="FMHG01000002">
    <property type="protein sequence ID" value="SCJ87452.1"/>
    <property type="molecule type" value="Genomic_DNA"/>
</dbReference>
<evidence type="ECO:0000256" key="1">
    <source>
        <dbReference type="SAM" id="Phobius"/>
    </source>
</evidence>
<dbReference type="Pfam" id="PF19700">
    <property type="entry name" value="DUF6198"/>
    <property type="match status" value="1"/>
</dbReference>
<organism evidence="2">
    <name type="scientific">uncultured Anaerotruncus sp</name>
    <dbReference type="NCBI Taxonomy" id="905011"/>
    <lineage>
        <taxon>Bacteria</taxon>
        <taxon>Bacillati</taxon>
        <taxon>Bacillota</taxon>
        <taxon>Clostridia</taxon>
        <taxon>Eubacteriales</taxon>
        <taxon>Oscillospiraceae</taxon>
        <taxon>Anaerotruncus</taxon>
        <taxon>environmental samples</taxon>
    </lineage>
</organism>
<gene>
    <name evidence="2" type="ORF">SAMEA3545359_02459</name>
</gene>
<dbReference type="InterPro" id="IPR038750">
    <property type="entry name" value="YczE/YyaS-like"/>
</dbReference>
<dbReference type="PANTHER" id="PTHR40078:SF1">
    <property type="entry name" value="INTEGRAL MEMBRANE PROTEIN"/>
    <property type="match status" value="1"/>
</dbReference>
<name>A0A1C6JZC2_9FIRM</name>
<feature type="transmembrane region" description="Helical" evidence="1">
    <location>
        <begin position="90"/>
        <end position="110"/>
    </location>
</feature>
<evidence type="ECO:0008006" key="3">
    <source>
        <dbReference type="Google" id="ProtNLM"/>
    </source>
</evidence>
<evidence type="ECO:0000313" key="2">
    <source>
        <dbReference type="EMBL" id="SCJ87452.1"/>
    </source>
</evidence>
<feature type="transmembrane region" description="Helical" evidence="1">
    <location>
        <begin position="169"/>
        <end position="199"/>
    </location>
</feature>